<dbReference type="InterPro" id="IPR014951">
    <property type="entry name" value="DUF1822"/>
</dbReference>
<gene>
    <name evidence="1" type="ORF">ENR64_26695</name>
</gene>
<accession>A0A7C3KHG5</accession>
<comment type="caution">
    <text evidence="1">The sequence shown here is derived from an EMBL/GenBank/DDBJ whole genome shotgun (WGS) entry which is preliminary data.</text>
</comment>
<reference evidence="1" key="1">
    <citation type="journal article" date="2020" name="mSystems">
        <title>Genome- and Community-Level Interaction Insights into Carbon Utilization and Element Cycling Functions of Hydrothermarchaeota in Hydrothermal Sediment.</title>
        <authorList>
            <person name="Zhou Z."/>
            <person name="Liu Y."/>
            <person name="Xu W."/>
            <person name="Pan J."/>
            <person name="Luo Z.H."/>
            <person name="Li M."/>
        </authorList>
    </citation>
    <scope>NUCLEOTIDE SEQUENCE [LARGE SCALE GENOMIC DNA]</scope>
    <source>
        <strain evidence="1">SpSt-418</strain>
    </source>
</reference>
<proteinExistence type="predicted"/>
<name>A0A7C3KHG5_9CYAN</name>
<sequence>MQDLRQTMVVSVPLSATNHRIAEKISRQVGNSVRTKQIYLNTLAISAVQFYFECMGLETNREKAQDPIVQALMNRATLHLTGLGDIECCPVLPDSKEIEVAPEAWEDHLAYVAVQFEASLRQATILGFSRSAKQGSILLSDLEPIDALIPHLQDQAVKQPMQLVQWLQGTFDASWKALEEFIQPDLLSTLAYRSSTHGNEMTVKRAKLFDLAMQIDQCSIILLVAITPETEQKTMISVQVHPMRPLLYLPPNLDLELLLDSRESLQAVRSRNQDNYIQLKRFYGTTGEKFEIRLTLGDASLTETFII</sequence>
<organism evidence="1">
    <name type="scientific">Oscillatoriales cyanobacterium SpSt-418</name>
    <dbReference type="NCBI Taxonomy" id="2282169"/>
    <lineage>
        <taxon>Bacteria</taxon>
        <taxon>Bacillati</taxon>
        <taxon>Cyanobacteriota</taxon>
        <taxon>Cyanophyceae</taxon>
        <taxon>Oscillatoriophycideae</taxon>
        <taxon>Oscillatoriales</taxon>
    </lineage>
</organism>
<dbReference type="AlphaFoldDB" id="A0A7C3KHG5"/>
<evidence type="ECO:0000313" key="1">
    <source>
        <dbReference type="EMBL" id="HFN01270.1"/>
    </source>
</evidence>
<dbReference type="EMBL" id="DSRU01000392">
    <property type="protein sequence ID" value="HFN01270.1"/>
    <property type="molecule type" value="Genomic_DNA"/>
</dbReference>
<protein>
    <submittedName>
        <fullName evidence="1">DUF1822 family protein</fullName>
    </submittedName>
</protein>
<dbReference type="Pfam" id="PF08852">
    <property type="entry name" value="DUF1822"/>
    <property type="match status" value="1"/>
</dbReference>